<organism evidence="7 8">
    <name type="scientific">Candidatus Trichorickettsia mobilis</name>
    <dbReference type="NCBI Taxonomy" id="1346319"/>
    <lineage>
        <taxon>Bacteria</taxon>
        <taxon>Pseudomonadati</taxon>
        <taxon>Pseudomonadota</taxon>
        <taxon>Alphaproteobacteria</taxon>
        <taxon>Rickettsiales</taxon>
        <taxon>Rickettsiaceae</taxon>
        <taxon>Rickettsieae</taxon>
        <taxon>Candidatus Trichorickettsia</taxon>
    </lineage>
</organism>
<comment type="function">
    <text evidence="1">Binds the 23S rRNA.</text>
</comment>
<evidence type="ECO:0000313" key="7">
    <source>
        <dbReference type="EMBL" id="WPY00730.1"/>
    </source>
</evidence>
<reference evidence="7 8" key="1">
    <citation type="submission" date="2022-10" db="EMBL/GenBank/DDBJ databases">
        <title>Host association and intracellularity evolved multiple times independently in the Rickettsiales.</title>
        <authorList>
            <person name="Castelli M."/>
            <person name="Nardi T."/>
            <person name="Gammuto L."/>
            <person name="Bellinzona G."/>
            <person name="Sabaneyeva E."/>
            <person name="Potekhin A."/>
            <person name="Serra V."/>
            <person name="Petroni G."/>
            <person name="Sassera D."/>
        </authorList>
    </citation>
    <scope>NUCLEOTIDE SEQUENCE [LARGE SCALE GENOMIC DNA]</scope>
    <source>
        <strain evidence="7 8">Kr 154-4</strain>
    </source>
</reference>
<dbReference type="RefSeq" id="WP_323738777.1">
    <property type="nucleotide sequence ID" value="NZ_CP112932.1"/>
</dbReference>
<dbReference type="EMBL" id="CP112932">
    <property type="protein sequence ID" value="WPY00730.1"/>
    <property type="molecule type" value="Genomic_DNA"/>
</dbReference>
<dbReference type="InterPro" id="IPR034704">
    <property type="entry name" value="Ribosomal_bL28/bL31-like_sf"/>
</dbReference>
<evidence type="ECO:0000256" key="6">
    <source>
        <dbReference type="RuleBase" id="RU000564"/>
    </source>
</evidence>
<evidence type="ECO:0000256" key="1">
    <source>
        <dbReference type="ARBA" id="ARBA00003795"/>
    </source>
</evidence>
<keyword evidence="5 6" id="KW-0687">Ribonucleoprotein</keyword>
<gene>
    <name evidence="7" type="ORF">Trichorick_00616</name>
</gene>
<dbReference type="NCBIfam" id="TIGR00105">
    <property type="entry name" value="L31"/>
    <property type="match status" value="1"/>
</dbReference>
<evidence type="ECO:0000256" key="4">
    <source>
        <dbReference type="ARBA" id="ARBA00022980"/>
    </source>
</evidence>
<dbReference type="InterPro" id="IPR002150">
    <property type="entry name" value="Ribosomal_bL31"/>
</dbReference>
<dbReference type="Gene3D" id="4.10.830.30">
    <property type="entry name" value="Ribosomal protein L31"/>
    <property type="match status" value="1"/>
</dbReference>
<evidence type="ECO:0000256" key="3">
    <source>
        <dbReference type="ARBA" id="ARBA00011838"/>
    </source>
</evidence>
<dbReference type="PROSITE" id="PS01143">
    <property type="entry name" value="RIBOSOMAL_L31"/>
    <property type="match status" value="1"/>
</dbReference>
<comment type="subunit">
    <text evidence="3">Part of the 50S ribosomal subunit.</text>
</comment>
<comment type="similarity">
    <text evidence="2">Belongs to the bacterial ribosomal protein bL31 family. Type A subfamily.</text>
</comment>
<dbReference type="InterPro" id="IPR042105">
    <property type="entry name" value="Ribosomal_bL31_sf"/>
</dbReference>
<dbReference type="Pfam" id="PF01197">
    <property type="entry name" value="Ribosomal_L31"/>
    <property type="match status" value="1"/>
</dbReference>
<name>A0ABZ0UU57_9RICK</name>
<sequence length="74" mass="8498">MKLGIHPTYKKLRIKIGEDVFETNSTLNVEEILMDVDYRKHPAWTKDGLNVINESNKSISDFNRKFGGLKFGAK</sequence>
<dbReference type="SUPFAM" id="SSF143800">
    <property type="entry name" value="L28p-like"/>
    <property type="match status" value="1"/>
</dbReference>
<proteinExistence type="inferred from homology"/>
<evidence type="ECO:0000256" key="5">
    <source>
        <dbReference type="ARBA" id="ARBA00023274"/>
    </source>
</evidence>
<keyword evidence="8" id="KW-1185">Reference proteome</keyword>
<keyword evidence="4 6" id="KW-0689">Ribosomal protein</keyword>
<evidence type="ECO:0000256" key="2">
    <source>
        <dbReference type="ARBA" id="ARBA00009296"/>
    </source>
</evidence>
<dbReference type="GO" id="GO:0005840">
    <property type="term" value="C:ribosome"/>
    <property type="evidence" value="ECO:0007669"/>
    <property type="project" value="UniProtKB-KW"/>
</dbReference>
<protein>
    <recommendedName>
        <fullName evidence="6">50S ribosomal protein L31</fullName>
    </recommendedName>
</protein>
<accession>A0ABZ0UU57</accession>
<evidence type="ECO:0000313" key="8">
    <source>
        <dbReference type="Proteomes" id="UP001326613"/>
    </source>
</evidence>
<dbReference type="Proteomes" id="UP001326613">
    <property type="component" value="Chromosome"/>
</dbReference>